<comment type="caution">
    <text evidence="1">The sequence shown here is derived from an EMBL/GenBank/DDBJ whole genome shotgun (WGS) entry which is preliminary data.</text>
</comment>
<evidence type="ECO:0008006" key="3">
    <source>
        <dbReference type="Google" id="ProtNLM"/>
    </source>
</evidence>
<accession>A0ABS7CB36</accession>
<organism evidence="1 2">
    <name type="scientific">Paenibacillus sepulcri</name>
    <dbReference type="NCBI Taxonomy" id="359917"/>
    <lineage>
        <taxon>Bacteria</taxon>
        <taxon>Bacillati</taxon>
        <taxon>Bacillota</taxon>
        <taxon>Bacilli</taxon>
        <taxon>Bacillales</taxon>
        <taxon>Paenibacillaceae</taxon>
        <taxon>Paenibacillus</taxon>
    </lineage>
</organism>
<feature type="non-terminal residue" evidence="1">
    <location>
        <position position="1"/>
    </location>
</feature>
<reference evidence="1 2" key="1">
    <citation type="submission" date="2021-07" db="EMBL/GenBank/DDBJ databases">
        <title>Paenibacillus radiodurans sp. nov., isolated from the southeastern edge of Tengger Desert.</title>
        <authorList>
            <person name="Zhang G."/>
        </authorList>
    </citation>
    <scope>NUCLEOTIDE SEQUENCE [LARGE SCALE GENOMIC DNA]</scope>
    <source>
        <strain evidence="1 2">CCM 7311</strain>
    </source>
</reference>
<keyword evidence="2" id="KW-1185">Reference proteome</keyword>
<evidence type="ECO:0000313" key="1">
    <source>
        <dbReference type="EMBL" id="MBW7458155.1"/>
    </source>
</evidence>
<protein>
    <recommendedName>
        <fullName evidence="3">Secreted protein</fullName>
    </recommendedName>
</protein>
<dbReference type="EMBL" id="JAHZIK010001089">
    <property type="protein sequence ID" value="MBW7458155.1"/>
    <property type="molecule type" value="Genomic_DNA"/>
</dbReference>
<evidence type="ECO:0000313" key="2">
    <source>
        <dbReference type="Proteomes" id="UP001519887"/>
    </source>
</evidence>
<proteinExistence type="predicted"/>
<gene>
    <name evidence="1" type="ORF">K0U00_29350</name>
</gene>
<sequence length="64" mass="7191">LSCFFFCCLDSTTPGASSFALPVRGAQNRALICLPHRFAAQNRALIYSRHRFVRGVSCFLLIRL</sequence>
<name>A0ABS7CB36_9BACL</name>
<dbReference type="Proteomes" id="UP001519887">
    <property type="component" value="Unassembled WGS sequence"/>
</dbReference>